<reference evidence="1 2" key="1">
    <citation type="journal article" date="2024" name="BMC Genomics">
        <title>De novo assembly and annotation of Popillia japonica's genome with initial clues to its potential as an invasive pest.</title>
        <authorList>
            <person name="Cucini C."/>
            <person name="Boschi S."/>
            <person name="Funari R."/>
            <person name="Cardaioli E."/>
            <person name="Iannotti N."/>
            <person name="Marturano G."/>
            <person name="Paoli F."/>
            <person name="Bruttini M."/>
            <person name="Carapelli A."/>
            <person name="Frati F."/>
            <person name="Nardi F."/>
        </authorList>
    </citation>
    <scope>NUCLEOTIDE SEQUENCE [LARGE SCALE GENOMIC DNA]</scope>
    <source>
        <strain evidence="1">DMR45628</strain>
    </source>
</reference>
<sequence length="82" mass="9336">MRDSTYKSTECLGWNSRRIRRRRGEGQVLNFAVECETALTKVQSVWGGIRIGSRTPLVFPHGHLNAQVYIEEVLGPVILPRK</sequence>
<dbReference type="EMBL" id="JASPKY010000756">
    <property type="protein sequence ID" value="KAK9685720.1"/>
    <property type="molecule type" value="Genomic_DNA"/>
</dbReference>
<comment type="caution">
    <text evidence="1">The sequence shown here is derived from an EMBL/GenBank/DDBJ whole genome shotgun (WGS) entry which is preliminary data.</text>
</comment>
<organism evidence="1 2">
    <name type="scientific">Popillia japonica</name>
    <name type="common">Japanese beetle</name>
    <dbReference type="NCBI Taxonomy" id="7064"/>
    <lineage>
        <taxon>Eukaryota</taxon>
        <taxon>Metazoa</taxon>
        <taxon>Ecdysozoa</taxon>
        <taxon>Arthropoda</taxon>
        <taxon>Hexapoda</taxon>
        <taxon>Insecta</taxon>
        <taxon>Pterygota</taxon>
        <taxon>Neoptera</taxon>
        <taxon>Endopterygota</taxon>
        <taxon>Coleoptera</taxon>
        <taxon>Polyphaga</taxon>
        <taxon>Scarabaeiformia</taxon>
        <taxon>Scarabaeidae</taxon>
        <taxon>Rutelinae</taxon>
        <taxon>Popillia</taxon>
    </lineage>
</organism>
<dbReference type="Proteomes" id="UP001458880">
    <property type="component" value="Unassembled WGS sequence"/>
</dbReference>
<keyword evidence="2" id="KW-1185">Reference proteome</keyword>
<name>A0AAW1I9Z3_POPJA</name>
<dbReference type="AlphaFoldDB" id="A0AAW1I9Z3"/>
<evidence type="ECO:0000313" key="1">
    <source>
        <dbReference type="EMBL" id="KAK9685720.1"/>
    </source>
</evidence>
<protein>
    <submittedName>
        <fullName evidence="1">Uncharacterized protein</fullName>
    </submittedName>
</protein>
<accession>A0AAW1I9Z3</accession>
<proteinExistence type="predicted"/>
<evidence type="ECO:0000313" key="2">
    <source>
        <dbReference type="Proteomes" id="UP001458880"/>
    </source>
</evidence>
<gene>
    <name evidence="1" type="ORF">QE152_g37727</name>
</gene>